<sequence length="2379" mass="274559">MSKYRYVCDACDYVAETRGTLLQHVASHHAAQVFRCPACPFITQYRANLRRHKRTIHGIRPNVSHRMLQKMKVRMRKTQKFQDGGYHEKQVNFCQSPGNVKNQTFQALSSNIPGKSQLQLKAPKEDNDTFDKKYSITSKKSTETLPLEGYLRVRRVYRCRQCDLVTINPRKFLYHRQEVHMERITVYECPYCLYASKNFQKLQRHCGMVHKKMLVKNTDSTQIKQNPQNERKAVKSIQNSCQKLLNSRSLTSSSKTIKDNDMGSPLERNKNKASSTKCTDAKTNSTENHKKENLQKCDYECLKHNLKTKSKVEMKRHENTFHLKKKFFRCLKCSYVTSERAKYTRHCKFHSLPKLKCSFCDFQTAYKWNLDRHLKNHGLEGAFRCCECSFKTHDKQSLLMHQCDHKNSNCEQEESSFPDYTQGEYRFVDRSSSAENNNDDSLVHDENCKNSPKLSFTYDKVEAMKSNKLMKKRLKCRFCAFTACPSGVRRHEMGHLTKKKYSCPTCGLGFDLLPYFTRHIKQEHGTTEKVAKIIVQGLKRKSGTVKSIPTCVVCGYKSKWMSELEKHLRVHSGEKPFLCCYCRYQTKWKGDLTRHLKKYHPNKPEMPFFKQKLVPKIKIKMAKSSLPVINSHMSNGSVKYKVSVPVKKDIKTLTKKISHLSDNEELPLDLSAPPKITSFINEYKNMSYSEVNICKDELNNTSQNGEQKLQLEISSVNEHDSTNCSSEKMKTKKYKCNQCHFETLSVSSFHTHYVQHHDRQEFMCSACGYKSEKQWEITKHIKMKFANDPVHHYATCLLSCNMGEVDFTKYLKFLIEAPPDNNLKNHTKSDMEKSSEIFNESAVIYDNNNDTTQNKISPAHLVQSTNSREARNKIFKVGLVGNYSNNINKLYHCNLCNFKHSDRKVVVSHMTVHAGVKPYRCRICKFTSNWRHVILRHIKNKHCGNFKDLEECFSFKLKSRVLHLTSISTESKQVAKKNCYPLEWFKCNLCPYSCQKQFYMKTHLKQHQPRDGSLLKCLHCPYYVKYRKTLVRHMKLHEQYSANITIKHSMNSAAGRGEDWEDASIHSCKKDKKNSSNDIFEDVKSTLKCVGDIDKTEETSTNPLFGCTSLFKKYMCSQCPYKSDNRKQFLHHKQFHRPNRAAPHRCTVCSYWATRLHLLKQHMKLHIIHTKSIDRENEFPSKESIQEDVPFEITEKGNFLVKTYKCCYCPMKNRRRANVKLHMSMHNRDTVSKFSCPICNYQCNNQGVLGVHLKLHQESEVDVFLKTTNGTEILKGCSTPPEPIIDSKNVQNESCVNYNEKRTLIGNEGEKLNLLTEQCSLTPYNRKVNFSYFCMNCPALFKSIGGFRTHKSLHGANHPFRCPFCDYTARHKPHLHKHLLVHSPAYAAKRKASNAPPLNISDKMCNLQDSNKYSSDKNEKSGISIKESTMNNQMLLLEEAETQSYLQGLCQKVSQKLFSCPLCPAKFVKQTTLNFHLGLHGGPGLHICSNCNYTVPTTCSLLTHTALHSQLYKFEHLQQKSYQCPKCPAAFSKHSRYDRHVLLHGKKSKYTCEKCDYSVRCAANLYKHNNVHEKTLLHNPYVVQEASVPQGLIYGKQVSEKNTVSAESRVDAIYKENIKHIFRCDRCPYTSENKNEVQNHQKQHNAQGGITCPHCDYRTTLMSCILDHINSHFQVQDFLTVKAFMEPMVELWSVENENREQIFSADKTSIHYKSFETLQEVEYLGLARDKIHDGTARNFQLSAEPDSGNKYSKEEFLLNLNVVEKKNVSVIRSEHNTKILKPIEKYFHRDVTYVQLAKQNASEKLATEFCSISREVHNLQKTQCQQSEVSQNLFSDAKVPLSTESNGLSLEELKTITSQVSQVCESNKENSLLEYNEENMCMNQDSSECKEFLLHKAGELKVSQLVCDNSAQLIKSSLSESTNMKQGLHTDLQLNVKPATDTHFVIKKRKEKNLLLPESLTMEGKENKLEDPYMNFHDYETKSKFSVKNSVTDVKETNKSQNEPQIVLSHTNSCQFKNDNSTSNDEELKIMKKEEPDKLETWCQESNVKDLKKYESPELSSVSEFVSPFLKNTLTANDPSCINIDTPKEDFIKSHKQKEVKDINEHDTDISVEELMRKSESDSMCTKPCAEQNNESIQHHTETVKDFSHEHKMNEISTEQSDSILSLNNLSLFSIVNENDMDLDGQTENFMLEDSKPVFLHSERKIEVLETQKQITTFETGNTLYNDFRPPNSVNILNHNSDSIQSNDVTELSSVLENSQEKNEGKFFKTSLTSDSQLLDLTSMTEDQTDDFVIGSDMFYIWDVELSDYSDVGANVSIGDSKENSMCSLGVNYDLCTSSNSIVCLSQEEIDSYDFEYHTSVESKQSRSELFAETKNQEQ</sequence>
<reference evidence="9" key="1">
    <citation type="submission" date="2025-08" db="UniProtKB">
        <authorList>
            <consortium name="RefSeq"/>
        </authorList>
    </citation>
    <scope>IDENTIFICATION</scope>
    <source>
        <tissue evidence="9">Muscle</tissue>
    </source>
</reference>
<dbReference type="Gene3D" id="3.30.160.60">
    <property type="entry name" value="Classic Zinc Finger"/>
    <property type="match status" value="14"/>
</dbReference>
<dbReference type="InterPro" id="IPR050688">
    <property type="entry name" value="Zinc_finger/UBP_domain"/>
</dbReference>
<dbReference type="GeneID" id="106464137"/>
<dbReference type="InterPro" id="IPR036236">
    <property type="entry name" value="Znf_C2H2_sf"/>
</dbReference>
<feature type="region of interest" description="Disordered" evidence="6">
    <location>
        <begin position="248"/>
        <end position="287"/>
    </location>
</feature>
<keyword evidence="3 5" id="KW-0863">Zinc-finger</keyword>
<keyword evidence="2" id="KW-0677">Repeat</keyword>
<feature type="domain" description="C2H2-type" evidence="7">
    <location>
        <begin position="1332"/>
        <end position="1359"/>
    </location>
</feature>
<feature type="domain" description="C2H2-type" evidence="7">
    <location>
        <begin position="1458"/>
        <end position="1485"/>
    </location>
</feature>
<dbReference type="Proteomes" id="UP000694941">
    <property type="component" value="Unplaced"/>
</dbReference>
<feature type="domain" description="C2H2-type" evidence="7">
    <location>
        <begin position="501"/>
        <end position="529"/>
    </location>
</feature>
<evidence type="ECO:0000256" key="4">
    <source>
        <dbReference type="ARBA" id="ARBA00022833"/>
    </source>
</evidence>
<dbReference type="PANTHER" id="PTHR24403">
    <property type="entry name" value="ZINC FINGER PROTEIN"/>
    <property type="match status" value="1"/>
</dbReference>
<feature type="domain" description="C2H2-type" evidence="7">
    <location>
        <begin position="1550"/>
        <end position="1572"/>
    </location>
</feature>
<feature type="domain" description="C2H2-type" evidence="7">
    <location>
        <begin position="549"/>
        <end position="576"/>
    </location>
</feature>
<evidence type="ECO:0000256" key="2">
    <source>
        <dbReference type="ARBA" id="ARBA00022737"/>
    </source>
</evidence>
<dbReference type="InterPro" id="IPR013087">
    <property type="entry name" value="Znf_C2H2_type"/>
</dbReference>
<dbReference type="RefSeq" id="XP_013779700.1">
    <property type="nucleotide sequence ID" value="XM_013924246.2"/>
</dbReference>
<gene>
    <name evidence="9" type="primary">LOC106464137</name>
</gene>
<evidence type="ECO:0000256" key="6">
    <source>
        <dbReference type="SAM" id="MobiDB-lite"/>
    </source>
</evidence>
<dbReference type="SUPFAM" id="SSF57667">
    <property type="entry name" value="beta-beta-alpha zinc fingers"/>
    <property type="match status" value="6"/>
</dbReference>
<evidence type="ECO:0000259" key="7">
    <source>
        <dbReference type="PROSITE" id="PS50157"/>
    </source>
</evidence>
<feature type="compositionally biased region" description="Polar residues" evidence="6">
    <location>
        <begin position="272"/>
        <end position="286"/>
    </location>
</feature>
<feature type="domain" description="C2H2-type" evidence="7">
    <location>
        <begin position="34"/>
        <end position="61"/>
    </location>
</feature>
<evidence type="ECO:0000256" key="5">
    <source>
        <dbReference type="PROSITE-ProRule" id="PRU00042"/>
    </source>
</evidence>
<feature type="domain" description="C2H2-type" evidence="7">
    <location>
        <begin position="1360"/>
        <end position="1387"/>
    </location>
</feature>
<dbReference type="PANTHER" id="PTHR24403:SF67">
    <property type="entry name" value="FI01116P-RELATED"/>
    <property type="match status" value="1"/>
</dbReference>
<evidence type="ECO:0000313" key="8">
    <source>
        <dbReference type="Proteomes" id="UP000694941"/>
    </source>
</evidence>
<evidence type="ECO:0000313" key="9">
    <source>
        <dbReference type="RefSeq" id="XP_013779700.1"/>
    </source>
</evidence>
<name>A0ABM1BDC1_LIMPO</name>
<keyword evidence="8" id="KW-1185">Reference proteome</keyword>
<evidence type="ECO:0000256" key="1">
    <source>
        <dbReference type="ARBA" id="ARBA00022723"/>
    </source>
</evidence>
<proteinExistence type="predicted"/>
<dbReference type="SMART" id="SM00355">
    <property type="entry name" value="ZnF_C2H2"/>
    <property type="match status" value="30"/>
</dbReference>
<protein>
    <submittedName>
        <fullName evidence="9">Uncharacterized protein LOC106464137</fullName>
    </submittedName>
</protein>
<organism evidence="8 9">
    <name type="scientific">Limulus polyphemus</name>
    <name type="common">Atlantic horseshoe crab</name>
    <dbReference type="NCBI Taxonomy" id="6850"/>
    <lineage>
        <taxon>Eukaryota</taxon>
        <taxon>Metazoa</taxon>
        <taxon>Ecdysozoa</taxon>
        <taxon>Arthropoda</taxon>
        <taxon>Chelicerata</taxon>
        <taxon>Merostomata</taxon>
        <taxon>Xiphosura</taxon>
        <taxon>Limulidae</taxon>
        <taxon>Limulus</taxon>
    </lineage>
</organism>
<keyword evidence="4" id="KW-0862">Zinc</keyword>
<dbReference type="PROSITE" id="PS50157">
    <property type="entry name" value="ZINC_FINGER_C2H2_2"/>
    <property type="match status" value="9"/>
</dbReference>
<keyword evidence="1" id="KW-0479">Metal-binding</keyword>
<feature type="domain" description="C2H2-type" evidence="7">
    <location>
        <begin position="1522"/>
        <end position="1549"/>
    </location>
</feature>
<feature type="domain" description="C2H2-type" evidence="7">
    <location>
        <begin position="891"/>
        <end position="918"/>
    </location>
</feature>
<evidence type="ECO:0000256" key="3">
    <source>
        <dbReference type="ARBA" id="ARBA00022771"/>
    </source>
</evidence>
<accession>A0ABM1BDC1</accession>
<dbReference type="PROSITE" id="PS00028">
    <property type="entry name" value="ZINC_FINGER_C2H2_1"/>
    <property type="match status" value="9"/>
</dbReference>